<sequence length="286" mass="31069">MSHTLMPIRTLALLLCLLFSLLPARAAETSKADVLSFVLLSEPRLPEAKAFRVQVEKRLAGRLAITGMEADGRDVILLRVAGGTVMVGLIDAPLPKGQIDDLCAAAWYWRQACQATAGHRAHVAVSVLGTGLDKLDASLLLTDVVASLMDGNAIASYWGASLQSREAFLRQSTAINRDQPPAWLWINFRVSRDAERGLSVSTQGMEQFDLREIEAKDVNRPGLEVFVLLHGMAQYLISKGPVIQDGETIGDSPALGIRVHQGPSYWRDGVTVYRVTWPQASGAGAR</sequence>
<dbReference type="EMBL" id="JAAOCD010000001">
    <property type="protein sequence ID" value="NHK96872.1"/>
    <property type="molecule type" value="Genomic_DNA"/>
</dbReference>
<dbReference type="Pfam" id="PF14080">
    <property type="entry name" value="DUF4261"/>
    <property type="match status" value="1"/>
</dbReference>
<proteinExistence type="predicted"/>
<feature type="chain" id="PRO_5045499917" evidence="1">
    <location>
        <begin position="27"/>
        <end position="286"/>
    </location>
</feature>
<gene>
    <name evidence="3" type="ORF">G7087_00630</name>
</gene>
<accession>A0ABX0HP74</accession>
<evidence type="ECO:0000313" key="3">
    <source>
        <dbReference type="EMBL" id="NHK96872.1"/>
    </source>
</evidence>
<dbReference type="RefSeq" id="WP_157998583.1">
    <property type="nucleotide sequence ID" value="NZ_JAAOCD010000001.1"/>
</dbReference>
<keyword evidence="4" id="KW-1185">Reference proteome</keyword>
<dbReference type="Proteomes" id="UP000802098">
    <property type="component" value="Unassembled WGS sequence"/>
</dbReference>
<feature type="signal peptide" evidence="1">
    <location>
        <begin position="1"/>
        <end position="26"/>
    </location>
</feature>
<evidence type="ECO:0000259" key="2">
    <source>
        <dbReference type="Pfam" id="PF14080"/>
    </source>
</evidence>
<feature type="domain" description="DUF4261" evidence="2">
    <location>
        <begin position="202"/>
        <end position="270"/>
    </location>
</feature>
<comment type="caution">
    <text evidence="3">The sequence shown here is derived from an EMBL/GenBank/DDBJ whole genome shotgun (WGS) entry which is preliminary data.</text>
</comment>
<dbReference type="InterPro" id="IPR025357">
    <property type="entry name" value="DUF4261"/>
</dbReference>
<reference evidence="3 4" key="1">
    <citation type="submission" date="2020-03" db="EMBL/GenBank/DDBJ databases">
        <title>Rubrivivax benzoatilyticus JA2 (sequenced after 10 years sub-culturing).</title>
        <authorList>
            <person name="Gupta D."/>
            <person name="Chintalapati S."/>
            <person name="Chintalapati V.R."/>
        </authorList>
    </citation>
    <scope>NUCLEOTIDE SEQUENCE [LARGE SCALE GENOMIC DNA]</scope>
    <source>
        <strain evidence="3 4">JA2-Mal</strain>
    </source>
</reference>
<organism evidence="3 4">
    <name type="scientific">Rubrivivax benzoatilyticus</name>
    <dbReference type="NCBI Taxonomy" id="316997"/>
    <lineage>
        <taxon>Bacteria</taxon>
        <taxon>Pseudomonadati</taxon>
        <taxon>Pseudomonadota</taxon>
        <taxon>Betaproteobacteria</taxon>
        <taxon>Burkholderiales</taxon>
        <taxon>Sphaerotilaceae</taxon>
        <taxon>Rubrivivax</taxon>
    </lineage>
</organism>
<protein>
    <submittedName>
        <fullName evidence="3">DUF4261 domain-containing protein</fullName>
    </submittedName>
</protein>
<evidence type="ECO:0000256" key="1">
    <source>
        <dbReference type="SAM" id="SignalP"/>
    </source>
</evidence>
<name>A0ABX0HP74_9BURK</name>
<keyword evidence="1" id="KW-0732">Signal</keyword>
<evidence type="ECO:0000313" key="4">
    <source>
        <dbReference type="Proteomes" id="UP000802098"/>
    </source>
</evidence>